<reference evidence="2 3" key="1">
    <citation type="submission" date="2018-06" db="EMBL/GenBank/DDBJ databases">
        <authorList>
            <consortium name="Pathogen Informatics"/>
            <person name="Doyle S."/>
        </authorList>
    </citation>
    <scope>NUCLEOTIDE SEQUENCE [LARGE SCALE GENOMIC DNA]</scope>
    <source>
        <strain evidence="2 3">NCTC5664</strain>
    </source>
</reference>
<evidence type="ECO:0000256" key="1">
    <source>
        <dbReference type="SAM" id="SignalP"/>
    </source>
</evidence>
<organism evidence="2 3">
    <name type="scientific">Staphylococcus aureus</name>
    <dbReference type="NCBI Taxonomy" id="1280"/>
    <lineage>
        <taxon>Bacteria</taxon>
        <taxon>Bacillati</taxon>
        <taxon>Bacillota</taxon>
        <taxon>Bacilli</taxon>
        <taxon>Bacillales</taxon>
        <taxon>Staphylococcaceae</taxon>
        <taxon>Staphylococcus</taxon>
    </lineage>
</organism>
<feature type="chain" id="PRO_5017037596" evidence="1">
    <location>
        <begin position="30"/>
        <end position="71"/>
    </location>
</feature>
<protein>
    <submittedName>
        <fullName evidence="2">Immunodominant staphylococcal antigen A</fullName>
        <ecNumber evidence="2">3.2.-.-</ecNumber>
    </submittedName>
</protein>
<keyword evidence="2" id="KW-0326">Glycosidase</keyword>
<keyword evidence="2" id="KW-0378">Hydrolase</keyword>
<evidence type="ECO:0000313" key="2">
    <source>
        <dbReference type="EMBL" id="SUK42622.1"/>
    </source>
</evidence>
<dbReference type="EC" id="3.2.-.-" evidence="2"/>
<evidence type="ECO:0000313" key="3">
    <source>
        <dbReference type="Proteomes" id="UP000254502"/>
    </source>
</evidence>
<dbReference type="AlphaFoldDB" id="A0A380DS61"/>
<accession>A0A380DS61</accession>
<dbReference type="GO" id="GO:0016798">
    <property type="term" value="F:hydrolase activity, acting on glycosyl bonds"/>
    <property type="evidence" value="ECO:0007669"/>
    <property type="project" value="UniProtKB-KW"/>
</dbReference>
<dbReference type="EMBL" id="UHAQ01000002">
    <property type="protein sequence ID" value="SUK42622.1"/>
    <property type="molecule type" value="Genomic_DNA"/>
</dbReference>
<feature type="signal peptide" evidence="1">
    <location>
        <begin position="1"/>
        <end position="29"/>
    </location>
</feature>
<proteinExistence type="predicted"/>
<keyword evidence="1" id="KW-0732">Signal</keyword>
<sequence>MKKTIMASSLAVALGVTGYAAGTGHQAHAAEVNVDQAHLVDLAHNHQDQLNAAPIKDGAYDIHFGKRWFPI</sequence>
<gene>
    <name evidence="2" type="primary">isaA_1</name>
    <name evidence="2" type="ORF">NCTC5664_01187</name>
</gene>
<name>A0A380DS61_STAAU</name>
<dbReference type="Proteomes" id="UP000254502">
    <property type="component" value="Unassembled WGS sequence"/>
</dbReference>